<dbReference type="InterPro" id="IPR002847">
    <property type="entry name" value="F420-0_gamma-glut_ligase-dom"/>
</dbReference>
<dbReference type="PANTHER" id="PTHR47917:SF1">
    <property type="entry name" value="COENZYME F420:L-GLUTAMATE LIGASE"/>
    <property type="match status" value="1"/>
</dbReference>
<evidence type="ECO:0000259" key="1">
    <source>
        <dbReference type="Pfam" id="PF01996"/>
    </source>
</evidence>
<evidence type="ECO:0000313" key="3">
    <source>
        <dbReference type="Proteomes" id="UP000886632"/>
    </source>
</evidence>
<dbReference type="Proteomes" id="UP000886632">
    <property type="component" value="Unassembled WGS sequence"/>
</dbReference>
<reference evidence="2" key="1">
    <citation type="submission" date="2020-10" db="EMBL/GenBank/DDBJ databases">
        <title>Connecting structure to function with the recovery of over 1000 high-quality activated sludge metagenome-assembled genomes encoding full-length rRNA genes using long-read sequencing.</title>
        <authorList>
            <person name="Singleton C.M."/>
            <person name="Petriglieri F."/>
            <person name="Kristensen J.M."/>
            <person name="Kirkegaard R.H."/>
            <person name="Michaelsen T.Y."/>
            <person name="Andersen M.H."/>
            <person name="Karst S.M."/>
            <person name="Dueholm M.S."/>
            <person name="Nielsen P.H."/>
            <person name="Albertsen M."/>
        </authorList>
    </citation>
    <scope>NUCLEOTIDE SEQUENCE</scope>
    <source>
        <strain evidence="2">Ribe_18-Q3-R11-54_MAXAC.001</strain>
    </source>
</reference>
<dbReference type="EMBL" id="JADKGK010000010">
    <property type="protein sequence ID" value="MBL0003295.1"/>
    <property type="molecule type" value="Genomic_DNA"/>
</dbReference>
<feature type="domain" description="Coenzyme F420:L-glutamate ligase-like" evidence="1">
    <location>
        <begin position="18"/>
        <end position="219"/>
    </location>
</feature>
<dbReference type="Pfam" id="PF01996">
    <property type="entry name" value="F420_ligase"/>
    <property type="match status" value="1"/>
</dbReference>
<evidence type="ECO:0000313" key="2">
    <source>
        <dbReference type="EMBL" id="MBL0003295.1"/>
    </source>
</evidence>
<name>A0A9D7T8A7_9MICO</name>
<proteinExistence type="predicted"/>
<organism evidence="2 3">
    <name type="scientific">Candidatus Phosphoribacter hodrii</name>
    <dbReference type="NCBI Taxonomy" id="2953743"/>
    <lineage>
        <taxon>Bacteria</taxon>
        <taxon>Bacillati</taxon>
        <taxon>Actinomycetota</taxon>
        <taxon>Actinomycetes</taxon>
        <taxon>Micrococcales</taxon>
        <taxon>Dermatophilaceae</taxon>
        <taxon>Candidatus Phosphoribacter</taxon>
    </lineage>
</organism>
<dbReference type="AlphaFoldDB" id="A0A9D7T8A7"/>
<sequence>MTGSLGSGAVTITPLHGIPEIAEGDDLAAVLAAACVRAGVPLTEGDILAVSSKIVSKALGLTAPTDDKEAVVAAETVRVVAERAGASGITRIVQGKAGPVMAAAGVDASNTGGRDVLLLLPHDPDAVCRDLHAALRAATGVEVFAVVLTDTAGRPWREGQVDFALGSHGLRVLDDLRGSVDADGRALEVTARAVADEIAAAADLVKGKAAAIPAALVRGLAGSVLPVADDREGAGTAQAGASPQAGASRLVRVGDGDWFALGSQEAVRAALGVPPGPGSGSAHGPRPVAGDTLARRVIRAVDVAFRPHLDDWHGGVAVAGPTGAVAGERVGDLVVSGSNAFGVGVVAARLQVALRGEGVAFEVDPEPTVDAAGEWRATLRIGDGIVGESAG</sequence>
<gene>
    <name evidence="2" type="ORF">IPP00_04675</name>
</gene>
<comment type="caution">
    <text evidence="2">The sequence shown here is derived from an EMBL/GenBank/DDBJ whole genome shotgun (WGS) entry which is preliminary data.</text>
</comment>
<dbReference type="PANTHER" id="PTHR47917">
    <property type="match status" value="1"/>
</dbReference>
<protein>
    <submittedName>
        <fullName evidence="2">Coenzyme F420-0:L-glutamate ligase</fullName>
    </submittedName>
</protein>
<dbReference type="SUPFAM" id="SSF144010">
    <property type="entry name" value="CofE-like"/>
    <property type="match status" value="1"/>
</dbReference>
<accession>A0A9D7T8A7</accession>
<keyword evidence="2" id="KW-0436">Ligase</keyword>
<dbReference type="Gene3D" id="3.30.1330.100">
    <property type="entry name" value="CofE-like"/>
    <property type="match status" value="2"/>
</dbReference>
<dbReference type="GO" id="GO:0052618">
    <property type="term" value="F:coenzyme F420-0:L-glutamate ligase activity"/>
    <property type="evidence" value="ECO:0007669"/>
    <property type="project" value="TreeGrafter"/>
</dbReference>